<name>A0ABQ7HBW1_GEOSE</name>
<dbReference type="Proteomes" id="UP000773850">
    <property type="component" value="Unassembled WGS sequence"/>
</dbReference>
<comment type="caution">
    <text evidence="2">The sequence shown here is derived from an EMBL/GenBank/DDBJ whole genome shotgun (WGS) entry which is preliminary data.</text>
</comment>
<dbReference type="EMBL" id="LUCS01000030">
    <property type="protein sequence ID" value="KAF6509670.1"/>
    <property type="molecule type" value="Genomic_DNA"/>
</dbReference>
<keyword evidence="1" id="KW-0812">Transmembrane</keyword>
<keyword evidence="3" id="KW-1185">Reference proteome</keyword>
<keyword evidence="1" id="KW-1133">Transmembrane helix</keyword>
<feature type="transmembrane region" description="Helical" evidence="1">
    <location>
        <begin position="12"/>
        <end position="33"/>
    </location>
</feature>
<reference evidence="2 3" key="1">
    <citation type="submission" date="2016-03" db="EMBL/GenBank/DDBJ databases">
        <title>Spore heat resistance.</title>
        <authorList>
            <person name="Boekhorst J."/>
            <person name="Berendsen E.M."/>
            <person name="Wells-Bennik M.H."/>
            <person name="Kuipers O.P."/>
        </authorList>
    </citation>
    <scope>NUCLEOTIDE SEQUENCE [LARGE SCALE GENOMIC DNA]</scope>
    <source>
        <strain evidence="2 3">GS8</strain>
    </source>
</reference>
<accession>A0ABQ7HBW1</accession>
<sequence>MFSAFKRLGADSLLYAFMNVGTKMIAFLMLPIYTSYLSKATVRGRST</sequence>
<evidence type="ECO:0000313" key="3">
    <source>
        <dbReference type="Proteomes" id="UP000773850"/>
    </source>
</evidence>
<proteinExistence type="predicted"/>
<evidence type="ECO:0000256" key="1">
    <source>
        <dbReference type="SAM" id="Phobius"/>
    </source>
</evidence>
<evidence type="ECO:0000313" key="2">
    <source>
        <dbReference type="EMBL" id="KAF6509670.1"/>
    </source>
</evidence>
<keyword evidence="1" id="KW-0472">Membrane</keyword>
<organism evidence="2 3">
    <name type="scientific">Geobacillus stearothermophilus</name>
    <name type="common">Bacillus stearothermophilus</name>
    <dbReference type="NCBI Taxonomy" id="1422"/>
    <lineage>
        <taxon>Bacteria</taxon>
        <taxon>Bacillati</taxon>
        <taxon>Bacillota</taxon>
        <taxon>Bacilli</taxon>
        <taxon>Bacillales</taxon>
        <taxon>Anoxybacillaceae</taxon>
        <taxon>Geobacillus</taxon>
    </lineage>
</organism>
<gene>
    <name evidence="2" type="ORF">GS8_3201</name>
</gene>
<protein>
    <submittedName>
        <fullName evidence="2">Uncharacterized protein</fullName>
    </submittedName>
</protein>